<gene>
    <name evidence="1" type="ORF">PANO66_04341</name>
</gene>
<evidence type="ECO:0000313" key="2">
    <source>
        <dbReference type="Proteomes" id="UP001153761"/>
    </source>
</evidence>
<proteinExistence type="predicted"/>
<keyword evidence="1" id="KW-0614">Plasmid</keyword>
<evidence type="ECO:0000313" key="1">
    <source>
        <dbReference type="EMBL" id="CAD5983233.1"/>
    </source>
</evidence>
<protein>
    <submittedName>
        <fullName evidence="1">Uncharacterized protein</fullName>
    </submittedName>
</protein>
<name>A0AAD1V6A6_PLAAG</name>
<sequence length="80" mass="9372">MSGLVVNGKNRLMNQWEKWVKGSWGDRIKVLGDESLESFSHCLSVLWYGQADRQRLAKLDYSLKPDEQNKKDKQPDRVYT</sequence>
<dbReference type="EMBL" id="LR882964">
    <property type="protein sequence ID" value="CAD5983233.1"/>
    <property type="molecule type" value="Genomic_DNA"/>
</dbReference>
<geneLocation type="plasmid" evidence="1 2">
    <name>p1</name>
</geneLocation>
<dbReference type="RefSeq" id="WP_254030561.1">
    <property type="nucleotide sequence ID" value="NZ_LR882940.1"/>
</dbReference>
<reference evidence="1" key="1">
    <citation type="submission" date="2020-09" db="EMBL/GenBank/DDBJ databases">
        <authorList>
            <person name="Blom J."/>
        </authorList>
    </citation>
    <scope>NUCLEOTIDE SEQUENCE</scope>
    <source>
        <strain evidence="1">No.66</strain>
        <plasmid evidence="1">p1</plasmid>
    </source>
</reference>
<dbReference type="AlphaFoldDB" id="A0AAD1V6A6"/>
<dbReference type="Proteomes" id="UP001153761">
    <property type="component" value="Plasmid p1"/>
</dbReference>
<organism evidence="1 2">
    <name type="scientific">Planktothrix agardhii</name>
    <name type="common">Oscillatoria agardhii</name>
    <dbReference type="NCBI Taxonomy" id="1160"/>
    <lineage>
        <taxon>Bacteria</taxon>
        <taxon>Bacillati</taxon>
        <taxon>Cyanobacteriota</taxon>
        <taxon>Cyanophyceae</taxon>
        <taxon>Oscillatoriophycideae</taxon>
        <taxon>Oscillatoriales</taxon>
        <taxon>Microcoleaceae</taxon>
        <taxon>Planktothrix</taxon>
    </lineage>
</organism>
<accession>A0AAD1V6A6</accession>